<evidence type="ECO:0000259" key="2">
    <source>
        <dbReference type="PROSITE" id="PS50175"/>
    </source>
</evidence>
<proteinExistence type="predicted"/>
<comment type="caution">
    <text evidence="3">The sequence shown here is derived from an EMBL/GenBank/DDBJ whole genome shotgun (WGS) entry which is preliminary data.</text>
</comment>
<dbReference type="EMBL" id="QAYC01000012">
    <property type="protein sequence ID" value="PTW46049.1"/>
    <property type="molecule type" value="Genomic_DNA"/>
</dbReference>
<keyword evidence="4" id="KW-1185">Reference proteome</keyword>
<dbReference type="Proteomes" id="UP000244037">
    <property type="component" value="Unassembled WGS sequence"/>
</dbReference>
<evidence type="ECO:0000313" key="4">
    <source>
        <dbReference type="Proteomes" id="UP000244037"/>
    </source>
</evidence>
<dbReference type="GO" id="GO:0004190">
    <property type="term" value="F:aspartic-type endopeptidase activity"/>
    <property type="evidence" value="ECO:0007669"/>
    <property type="project" value="InterPro"/>
</dbReference>
<gene>
    <name evidence="3" type="ORF">C8N38_1125</name>
</gene>
<sequence length="120" mass="12765">MRALTVLFAIVLSGCASQVLNSYVGKPVTEAMLDYGAPSNVIDLEDGRRAYQWTIHDTGTVAVPTTSTATVYGAGGTATAFGQSTSYVPYSETCVYTLTASQQGKAWIVDGFRKPRLACE</sequence>
<dbReference type="PROSITE" id="PS50175">
    <property type="entry name" value="ASP_PROT_RETROV"/>
    <property type="match status" value="1"/>
</dbReference>
<dbReference type="InterPro" id="IPR001995">
    <property type="entry name" value="Peptidase_A2_cat"/>
</dbReference>
<organism evidence="3 4">
    <name type="scientific">Rhodovulum kholense</name>
    <dbReference type="NCBI Taxonomy" id="453584"/>
    <lineage>
        <taxon>Bacteria</taxon>
        <taxon>Pseudomonadati</taxon>
        <taxon>Pseudomonadota</taxon>
        <taxon>Alphaproteobacteria</taxon>
        <taxon>Rhodobacterales</taxon>
        <taxon>Paracoccaceae</taxon>
        <taxon>Rhodovulum</taxon>
    </lineage>
</organism>
<keyword evidence="1" id="KW-0732">Signal</keyword>
<reference evidence="3 4" key="1">
    <citation type="submission" date="2018-04" db="EMBL/GenBank/DDBJ databases">
        <title>Genomic Encyclopedia of Archaeal and Bacterial Type Strains, Phase II (KMG-II): from individual species to whole genera.</title>
        <authorList>
            <person name="Goeker M."/>
        </authorList>
    </citation>
    <scope>NUCLEOTIDE SEQUENCE [LARGE SCALE GENOMIC DNA]</scope>
    <source>
        <strain evidence="3 4">DSM 19783</strain>
    </source>
</reference>
<dbReference type="GO" id="GO:0006508">
    <property type="term" value="P:proteolysis"/>
    <property type="evidence" value="ECO:0007669"/>
    <property type="project" value="InterPro"/>
</dbReference>
<accession>A0A8E3APZ2</accession>
<feature type="domain" description="Peptidase A2" evidence="2">
    <location>
        <begin position="29"/>
        <end position="76"/>
    </location>
</feature>
<dbReference type="PROSITE" id="PS51257">
    <property type="entry name" value="PROKAR_LIPOPROTEIN"/>
    <property type="match status" value="1"/>
</dbReference>
<evidence type="ECO:0000313" key="3">
    <source>
        <dbReference type="EMBL" id="PTW46049.1"/>
    </source>
</evidence>
<name>A0A8E3APZ2_9RHOB</name>
<evidence type="ECO:0000256" key="1">
    <source>
        <dbReference type="SAM" id="SignalP"/>
    </source>
</evidence>
<feature type="chain" id="PRO_5034759519" description="Peptidase A2 domain-containing protein" evidence="1">
    <location>
        <begin position="19"/>
        <end position="120"/>
    </location>
</feature>
<feature type="signal peptide" evidence="1">
    <location>
        <begin position="1"/>
        <end position="18"/>
    </location>
</feature>
<dbReference type="RefSeq" id="WP_245895763.1">
    <property type="nucleotide sequence ID" value="NZ_QAYC01000012.1"/>
</dbReference>
<protein>
    <recommendedName>
        <fullName evidence="2">Peptidase A2 domain-containing protein</fullName>
    </recommendedName>
</protein>
<dbReference type="AlphaFoldDB" id="A0A8E3APZ2"/>